<keyword evidence="1" id="KW-0472">Membrane</keyword>
<dbReference type="EMBL" id="DYTV01000100">
    <property type="protein sequence ID" value="HJH11534.1"/>
    <property type="molecule type" value="Genomic_DNA"/>
</dbReference>
<evidence type="ECO:0000313" key="3">
    <source>
        <dbReference type="Proteomes" id="UP000700212"/>
    </source>
</evidence>
<organism evidence="2 3">
    <name type="scientific">Metalysinibacillus jejuensis</name>
    <dbReference type="NCBI Taxonomy" id="914327"/>
    <lineage>
        <taxon>Bacteria</taxon>
        <taxon>Bacillati</taxon>
        <taxon>Bacillota</taxon>
        <taxon>Bacilli</taxon>
        <taxon>Bacillales</taxon>
        <taxon>Caryophanaceae</taxon>
        <taxon>Metalysinibacillus</taxon>
    </lineage>
</organism>
<keyword evidence="1" id="KW-1133">Transmembrane helix</keyword>
<keyword evidence="1" id="KW-0812">Transmembrane</keyword>
<evidence type="ECO:0000313" key="2">
    <source>
        <dbReference type="EMBL" id="HJH11534.1"/>
    </source>
</evidence>
<evidence type="ECO:0008006" key="4">
    <source>
        <dbReference type="Google" id="ProtNLM"/>
    </source>
</evidence>
<dbReference type="AlphaFoldDB" id="A0A921NDC1"/>
<gene>
    <name evidence="2" type="ORF">K8V30_07640</name>
</gene>
<comment type="caution">
    <text evidence="2">The sequence shown here is derived from an EMBL/GenBank/DDBJ whole genome shotgun (WGS) entry which is preliminary data.</text>
</comment>
<name>A0A921NDC1_9BACL</name>
<protein>
    <recommendedName>
        <fullName evidence="4">DUF945 family protein</fullName>
    </recommendedName>
</protein>
<evidence type="ECO:0000256" key="1">
    <source>
        <dbReference type="SAM" id="Phobius"/>
    </source>
</evidence>
<sequence length="492" mass="55000">MSKKGIIGIIIAAVVLIGGGAAFALLNKSPKQAYMLAEKDNLENWQSLFEARYDKELEWYEKTQNEKSESDATISFKVPENANDNFGMLAMLNTFSLIMNSQNDLKEGISNNTITINMMGNPIGNLLVGLNKHDLTVGTSLTNTMKIDDKKLSEYLATQGMEGADIDFTEVFSPEGIKQQQQDAEYLAQHYFTVFFKSLDDKNFTSNRGEVDVYGSKVKAENIVMTLDEAQIRKTVKAILDELAKDEKTKTIIERNMKTQSFGMEGVEQPTMEDFYAEIDKAREDIDSAELPDEVKSSIWVNNKIIVNRDLTITEKDDTFAVKGMRDVKKNNSNFKYVFTAPTGEEATLLGELVFDGKKVNDLIEFTVDQTTVTYTANEDVTDTNRIFERKITASDKSGELGLPATNGAIAWDGEMTYEKDTFDGVHNFVITTDAEELGRMIIDSKTKLVKRVEPMTFDSTVVNLSDKTPKEIDAYLEEVMGNLFGSLLGGM</sequence>
<proteinExistence type="predicted"/>
<feature type="transmembrane region" description="Helical" evidence="1">
    <location>
        <begin position="6"/>
        <end position="26"/>
    </location>
</feature>
<dbReference type="Proteomes" id="UP000700212">
    <property type="component" value="Unassembled WGS sequence"/>
</dbReference>
<accession>A0A921NDC1</accession>
<reference evidence="2" key="1">
    <citation type="journal article" date="2021" name="PeerJ">
        <title>Extensive microbial diversity within the chicken gut microbiome revealed by metagenomics and culture.</title>
        <authorList>
            <person name="Gilroy R."/>
            <person name="Ravi A."/>
            <person name="Getino M."/>
            <person name="Pursley I."/>
            <person name="Horton D.L."/>
            <person name="Alikhan N.F."/>
            <person name="Baker D."/>
            <person name="Gharbi K."/>
            <person name="Hall N."/>
            <person name="Watson M."/>
            <person name="Adriaenssens E.M."/>
            <person name="Foster-Nyarko E."/>
            <person name="Jarju S."/>
            <person name="Secka A."/>
            <person name="Antonio M."/>
            <person name="Oren A."/>
            <person name="Chaudhuri R.R."/>
            <person name="La Ragione R."/>
            <person name="Hildebrand F."/>
            <person name="Pallen M.J."/>
        </authorList>
    </citation>
    <scope>NUCLEOTIDE SEQUENCE</scope>
    <source>
        <strain evidence="2">CHK160-4876</strain>
    </source>
</reference>
<reference evidence="2" key="2">
    <citation type="submission" date="2021-09" db="EMBL/GenBank/DDBJ databases">
        <authorList>
            <person name="Gilroy R."/>
        </authorList>
    </citation>
    <scope>NUCLEOTIDE SEQUENCE</scope>
    <source>
        <strain evidence="2">CHK160-4876</strain>
    </source>
</reference>